<name>A0A0F8XCC6_9ZZZZ</name>
<organism evidence="1">
    <name type="scientific">marine sediment metagenome</name>
    <dbReference type="NCBI Taxonomy" id="412755"/>
    <lineage>
        <taxon>unclassified sequences</taxon>
        <taxon>metagenomes</taxon>
        <taxon>ecological metagenomes</taxon>
    </lineage>
</organism>
<dbReference type="AlphaFoldDB" id="A0A0F8XCC6"/>
<proteinExistence type="predicted"/>
<accession>A0A0F8XCC6</accession>
<feature type="non-terminal residue" evidence="1">
    <location>
        <position position="373"/>
    </location>
</feature>
<comment type="caution">
    <text evidence="1">The sequence shown here is derived from an EMBL/GenBank/DDBJ whole genome shotgun (WGS) entry which is preliminary data.</text>
</comment>
<dbReference type="EMBL" id="LAZR01059892">
    <property type="protein sequence ID" value="KKK66837.1"/>
    <property type="molecule type" value="Genomic_DNA"/>
</dbReference>
<reference evidence="1" key="1">
    <citation type="journal article" date="2015" name="Nature">
        <title>Complex archaea that bridge the gap between prokaryotes and eukaryotes.</title>
        <authorList>
            <person name="Spang A."/>
            <person name="Saw J.H."/>
            <person name="Jorgensen S.L."/>
            <person name="Zaremba-Niedzwiedzka K."/>
            <person name="Martijn J."/>
            <person name="Lind A.E."/>
            <person name="van Eijk R."/>
            <person name="Schleper C."/>
            <person name="Guy L."/>
            <person name="Ettema T.J."/>
        </authorList>
    </citation>
    <scope>NUCLEOTIDE SEQUENCE</scope>
</reference>
<protein>
    <submittedName>
        <fullName evidence="1">Uncharacterized protein</fullName>
    </submittedName>
</protein>
<gene>
    <name evidence="1" type="ORF">LCGC14_2960080</name>
</gene>
<feature type="non-terminal residue" evidence="1">
    <location>
        <position position="1"/>
    </location>
</feature>
<sequence>SDFFGGFGVESVDATNGSIDGRFIFTVAINDVETNIVFMDDDVSTFTMPIWIQTNSTGRTLPANAIAWFEDSSSSRNVYITTGNTNSSGLFFGDTNSDAQGGLFYDHNTDNLSVSANATNFIHMGANMTSLTAFMLIDSGQTTVSYGDVKWDSGVAGTPASVDFIIEDDGNTEMALVGTSVTVQAYRFIDDAVGGSDVSGIFYAHSTGGMTLNAETTVVVGSSDFEVTAGDTEFNSDEDDHNFIVNGNSLSDAFFLEGFNGFVGLNTNAPGQNIAGGTTDQSDVNTILHVKDTGQATVIINEGALGAFLDSVDLGGGANDKVLRFATDGGVGKFSSLNDDLTVRVSHLMSMDMGTGFTAIGDDSTALGMLHVE</sequence>
<evidence type="ECO:0000313" key="1">
    <source>
        <dbReference type="EMBL" id="KKK66837.1"/>
    </source>
</evidence>